<dbReference type="Proteomes" id="UP000068026">
    <property type="component" value="Chromosome"/>
</dbReference>
<dbReference type="AlphaFoldDB" id="A0A0X1U6N4"/>
<keyword evidence="4" id="KW-1185">Reference proteome</keyword>
<feature type="transmembrane region" description="Helical" evidence="1">
    <location>
        <begin position="172"/>
        <end position="191"/>
    </location>
</feature>
<feature type="transmembrane region" description="Helical" evidence="1">
    <location>
        <begin position="60"/>
        <end position="78"/>
    </location>
</feature>
<reference evidence="5" key="4">
    <citation type="submission" date="2016-11" db="EMBL/GenBank/DDBJ databases">
        <authorList>
            <person name="Jaros S."/>
            <person name="Januszkiewicz K."/>
            <person name="Wedrychowicz H."/>
        </authorList>
    </citation>
    <scope>NUCLEOTIDE SEQUENCE [LARGE SCALE GENOMIC DNA]</scope>
    <source>
        <strain evidence="5">DSM 1682</strain>
    </source>
</reference>
<evidence type="ECO:0000313" key="4">
    <source>
        <dbReference type="Proteomes" id="UP000068026"/>
    </source>
</evidence>
<protein>
    <submittedName>
        <fullName evidence="3">ABC-2 family transporter protein</fullName>
    </submittedName>
</protein>
<feature type="transmembrane region" description="Helical" evidence="1">
    <location>
        <begin position="104"/>
        <end position="133"/>
    </location>
</feature>
<reference evidence="4" key="2">
    <citation type="submission" date="2016-01" db="EMBL/GenBank/DDBJ databases">
        <authorList>
            <person name="Poehlein A."/>
            <person name="Schlien K."/>
            <person name="Gottschalk G."/>
            <person name="Buckel W."/>
            <person name="Daniel R."/>
        </authorList>
    </citation>
    <scope>NUCLEOTIDE SEQUENCE [LARGE SCALE GENOMIC DNA]</scope>
    <source>
        <strain evidence="4">X2</strain>
    </source>
</reference>
<dbReference type="Proteomes" id="UP000184204">
    <property type="component" value="Unassembled WGS sequence"/>
</dbReference>
<proteinExistence type="predicted"/>
<keyword evidence="1" id="KW-0812">Transmembrane</keyword>
<dbReference type="RefSeq" id="WP_066048509.1">
    <property type="nucleotide sequence ID" value="NZ_CP014223.1"/>
</dbReference>
<evidence type="ECO:0000313" key="5">
    <source>
        <dbReference type="Proteomes" id="UP000184204"/>
    </source>
</evidence>
<gene>
    <name evidence="2" type="ORF">CPRO_09950</name>
    <name evidence="3" type="ORF">SAMN02745151_02234</name>
</gene>
<name>A0A0X1U6N4_ANAPI</name>
<evidence type="ECO:0000256" key="1">
    <source>
        <dbReference type="SAM" id="Phobius"/>
    </source>
</evidence>
<accession>A0A0X1U6N4</accession>
<dbReference type="KEGG" id="cpro:CPRO_09950"/>
<evidence type="ECO:0000313" key="2">
    <source>
        <dbReference type="EMBL" id="AMJ40590.1"/>
    </source>
</evidence>
<evidence type="ECO:0000313" key="3">
    <source>
        <dbReference type="EMBL" id="SHE92292.1"/>
    </source>
</evidence>
<sequence>MSIKRLIQIEYKKMKLNRFWKQVSVANVVIILLTLITKFTFSASGTSSSALSTVSIIDTFVKSVFIVWQAVLIAMIIVDEFKSKTALLLFSYPIERKRILTSKLILTVILTFSGMLITMIFVNVIAFSLSTILPFVDYHVSINDIILLGVTTITSICMGMAPLFIGMQNKSTITTVVSSIAIVSLTVGSGIGDGSRMINILPVSIALGSIGIILAYIAIKKISTDDTIF</sequence>
<dbReference type="OrthoDB" id="9784784at2"/>
<dbReference type="Pfam" id="PF12730">
    <property type="entry name" value="ABC2_membrane_4"/>
    <property type="match status" value="1"/>
</dbReference>
<reference evidence="2 4" key="1">
    <citation type="journal article" date="2016" name="Genome Announc.">
        <title>Complete Genome Sequence of the Amino Acid-Fermenting Clostridium propionicum X2 (DSM 1682).</title>
        <authorList>
            <person name="Poehlein A."/>
            <person name="Schlien K."/>
            <person name="Chowdhury N.P."/>
            <person name="Gottschalk G."/>
            <person name="Buckel W."/>
            <person name="Daniel R."/>
        </authorList>
    </citation>
    <scope>NUCLEOTIDE SEQUENCE [LARGE SCALE GENOMIC DNA]</scope>
    <source>
        <strain evidence="2 4">X2</strain>
    </source>
</reference>
<dbReference type="EMBL" id="CP014223">
    <property type="protein sequence ID" value="AMJ40590.1"/>
    <property type="molecule type" value="Genomic_DNA"/>
</dbReference>
<organism evidence="3 5">
    <name type="scientific">Anaerotignum propionicum DSM 1682</name>
    <dbReference type="NCBI Taxonomy" id="991789"/>
    <lineage>
        <taxon>Bacteria</taxon>
        <taxon>Bacillati</taxon>
        <taxon>Bacillota</taxon>
        <taxon>Clostridia</taxon>
        <taxon>Lachnospirales</taxon>
        <taxon>Anaerotignaceae</taxon>
        <taxon>Anaerotignum</taxon>
    </lineage>
</organism>
<feature type="transmembrane region" description="Helical" evidence="1">
    <location>
        <begin position="145"/>
        <end position="165"/>
    </location>
</feature>
<keyword evidence="1" id="KW-0472">Membrane</keyword>
<keyword evidence="1" id="KW-1133">Transmembrane helix</keyword>
<dbReference type="EMBL" id="FQUA01000010">
    <property type="protein sequence ID" value="SHE92292.1"/>
    <property type="molecule type" value="Genomic_DNA"/>
</dbReference>
<feature type="transmembrane region" description="Helical" evidence="1">
    <location>
        <begin position="20"/>
        <end position="40"/>
    </location>
</feature>
<feature type="transmembrane region" description="Helical" evidence="1">
    <location>
        <begin position="197"/>
        <end position="219"/>
    </location>
</feature>
<reference evidence="3" key="3">
    <citation type="submission" date="2016-11" db="EMBL/GenBank/DDBJ databases">
        <authorList>
            <person name="Varghese N."/>
            <person name="Submissions S."/>
        </authorList>
    </citation>
    <scope>NUCLEOTIDE SEQUENCE</scope>
    <source>
        <strain evidence="3">DSM 1682</strain>
    </source>
</reference>